<dbReference type="InterPro" id="IPR036388">
    <property type="entry name" value="WH-like_DNA-bd_sf"/>
</dbReference>
<evidence type="ECO:0000313" key="4">
    <source>
        <dbReference type="Proteomes" id="UP000008120"/>
    </source>
</evidence>
<dbReference type="Pfam" id="PF09339">
    <property type="entry name" value="HTH_IclR"/>
    <property type="match status" value="1"/>
</dbReference>
<dbReference type="InterPro" id="IPR005471">
    <property type="entry name" value="Tscrpt_reg_IclR_N"/>
</dbReference>
<dbReference type="SUPFAM" id="SSF81301">
    <property type="entry name" value="Nucleotidyltransferase"/>
    <property type="match status" value="1"/>
</dbReference>
<dbReference type="InterPro" id="IPR043519">
    <property type="entry name" value="NT_sf"/>
</dbReference>
<dbReference type="KEGG" id="csu:CSUB_C0635"/>
<sequence>MGDVFTVSNTSLGKAILDAASRYSVPTILGGLAEKILPHLLNPTRLTDLAQLTGLSESALRKTLTTLMERGAVKREGWHYRLADDETLQRLAQLLKEKNLLKKVEPNASILYTNSFIIKAVPKGEKALGELTAFSRFPQYGVQFLTDRDYYVYPPTKIGPEKVLVHALLSSKSSYERSMCALFFLVNRTRIDIFEARKTAKHTPALGLLLDLENYVAGLPVSKPELFLPWNEFSDLCAVYGVKVEPAPSAVEIISNIEGWARKLKESVTAYLLGGVNMVLRQIKSSTKDIDLLVENSREYELIAEALQASGYEKAVEWSPGDRDAGPSNIFIHPTMLRVDLFTSKVGGIPVSDTVKARASSGMSLGKLRLMLFSLDDVAYMKLLTTRERDVSDAAEIIRRHGINWETFREEVEKIPPDILKRKAFVILENLDVLRMSYGLRIPRKLYSWLRRMAIDSGIKEFWKRGVDNASIIARDMGVHPSYVRRKLAELRRKRQV</sequence>
<dbReference type="SUPFAM" id="SSF46785">
    <property type="entry name" value="Winged helix' DNA-binding domain"/>
    <property type="match status" value="1"/>
</dbReference>
<feature type="domain" description="HTH iclR-type" evidence="1">
    <location>
        <begin position="43"/>
        <end position="76"/>
    </location>
</feature>
<organism evidence="2 4">
    <name type="scientific">Caldiarchaeum subterraneum</name>
    <dbReference type="NCBI Taxonomy" id="311458"/>
    <lineage>
        <taxon>Archaea</taxon>
        <taxon>Nitrososphaerota</taxon>
        <taxon>Candidatus Caldarchaeales</taxon>
        <taxon>Candidatus Caldarchaeaceae</taxon>
        <taxon>Candidatus Caldarchaeum</taxon>
    </lineage>
</organism>
<evidence type="ECO:0000313" key="3">
    <source>
        <dbReference type="EMBL" id="BAJ50494.1"/>
    </source>
</evidence>
<dbReference type="Proteomes" id="UP000008120">
    <property type="component" value="Chromosome"/>
</dbReference>
<dbReference type="Gene3D" id="1.10.10.10">
    <property type="entry name" value="Winged helix-like DNA-binding domain superfamily/Winged helix DNA-binding domain"/>
    <property type="match status" value="1"/>
</dbReference>
<evidence type="ECO:0000313" key="2">
    <source>
        <dbReference type="EMBL" id="BAJ47652.1"/>
    </source>
</evidence>
<name>E6N5T3_CALS0</name>
<reference evidence="2 4" key="1">
    <citation type="journal article" date="2005" name="Environ. Microbiol.">
        <title>Genetic and functional properties of uncultivated thermophilic crenarchaeotes from a subsurface gold mine as revealed by analysis of genome fragments.</title>
        <authorList>
            <person name="Nunoura T."/>
            <person name="Hirayama H."/>
            <person name="Takami H."/>
            <person name="Oida H."/>
            <person name="Nishi S."/>
            <person name="Shimamura S."/>
            <person name="Suzuki Y."/>
            <person name="Inagaki F."/>
            <person name="Takai K."/>
            <person name="Nealson K.H."/>
            <person name="Horikoshi K."/>
        </authorList>
    </citation>
    <scope>NUCLEOTIDE SEQUENCE [LARGE SCALE GENOMIC DNA]</scope>
</reference>
<accession>E6N5T3</accession>
<dbReference type="AlphaFoldDB" id="E6N5T3"/>
<reference evidence="2 4" key="2">
    <citation type="journal article" date="2011" name="Nucleic Acids Res.">
        <title>Insights into the evolution of Archaea and eukaryotic protein modifier systems revealed by the genome of a novel archaeal group.</title>
        <authorList>
            <person name="Nunoura T."/>
            <person name="Takaki Y."/>
            <person name="Kakuta J."/>
            <person name="Nishi S."/>
            <person name="Sugahara J."/>
            <person name="Kazama H."/>
            <person name="Chee G."/>
            <person name="Hattori M."/>
            <person name="Kanai A."/>
            <person name="Atomi H."/>
            <person name="Takai K."/>
            <person name="Takami H."/>
        </authorList>
    </citation>
    <scope>NUCLEOTIDE SEQUENCE [LARGE SCALE GENOMIC DNA]</scope>
</reference>
<dbReference type="BioCyc" id="CCAL311458:G131R-647-MONOMER"/>
<gene>
    <name evidence="3" type="ORF">CSUB_C0635</name>
    <name evidence="2" type="ORF">HGMM_F32D08C18</name>
</gene>
<proteinExistence type="predicted"/>
<dbReference type="EMBL" id="BA000048">
    <property type="protein sequence ID" value="BAJ50494.1"/>
    <property type="molecule type" value="Genomic_DNA"/>
</dbReference>
<protein>
    <recommendedName>
        <fullName evidence="1">HTH iclR-type domain-containing protein</fullName>
    </recommendedName>
</protein>
<dbReference type="EMBL" id="AP011843">
    <property type="protein sequence ID" value="BAJ47652.1"/>
    <property type="molecule type" value="Genomic_DNA"/>
</dbReference>
<dbReference type="Gene3D" id="3.30.460.40">
    <property type="match status" value="1"/>
</dbReference>
<dbReference type="GO" id="GO:0003677">
    <property type="term" value="F:DNA binding"/>
    <property type="evidence" value="ECO:0007669"/>
    <property type="project" value="InterPro"/>
</dbReference>
<dbReference type="GO" id="GO:0006355">
    <property type="term" value="P:regulation of DNA-templated transcription"/>
    <property type="evidence" value="ECO:0007669"/>
    <property type="project" value="InterPro"/>
</dbReference>
<dbReference type="InterPro" id="IPR036390">
    <property type="entry name" value="WH_DNA-bd_sf"/>
</dbReference>
<evidence type="ECO:0000259" key="1">
    <source>
        <dbReference type="Pfam" id="PF09339"/>
    </source>
</evidence>